<evidence type="ECO:0000313" key="2">
    <source>
        <dbReference type="Proteomes" id="UP000198417"/>
    </source>
</evidence>
<evidence type="ECO:0000313" key="1">
    <source>
        <dbReference type="EMBL" id="SNR74559.1"/>
    </source>
</evidence>
<dbReference type="RefSeq" id="WP_089272927.1">
    <property type="nucleotide sequence ID" value="NZ_FZNN01000020.1"/>
</dbReference>
<dbReference type="Proteomes" id="UP000198417">
    <property type="component" value="Unassembled WGS sequence"/>
</dbReference>
<protein>
    <submittedName>
        <fullName evidence="1">Uncharacterized protein</fullName>
    </submittedName>
</protein>
<dbReference type="AlphaFoldDB" id="A0A238YVR1"/>
<reference evidence="1 2" key="1">
    <citation type="submission" date="2017-06" db="EMBL/GenBank/DDBJ databases">
        <authorList>
            <person name="Kim H.J."/>
            <person name="Triplett B.A."/>
        </authorList>
    </citation>
    <scope>NUCLEOTIDE SEQUENCE [LARGE SCALE GENOMIC DNA]</scope>
    <source>
        <strain evidence="1 2">DSM 29052</strain>
    </source>
</reference>
<organism evidence="1 2">
    <name type="scientific">Puniceibacterium sediminis</name>
    <dbReference type="NCBI Taxonomy" id="1608407"/>
    <lineage>
        <taxon>Bacteria</taxon>
        <taxon>Pseudomonadati</taxon>
        <taxon>Pseudomonadota</taxon>
        <taxon>Alphaproteobacteria</taxon>
        <taxon>Rhodobacterales</taxon>
        <taxon>Paracoccaceae</taxon>
        <taxon>Puniceibacterium</taxon>
    </lineage>
</organism>
<accession>A0A238YVR1</accession>
<gene>
    <name evidence="1" type="ORF">SAMN06265370_12019</name>
</gene>
<dbReference type="EMBL" id="FZNN01000020">
    <property type="protein sequence ID" value="SNR74559.1"/>
    <property type="molecule type" value="Genomic_DNA"/>
</dbReference>
<name>A0A238YVR1_9RHOB</name>
<proteinExistence type="predicted"/>
<keyword evidence="2" id="KW-1185">Reference proteome</keyword>
<sequence>MGATAQISNPMKFASRQVVDLGIVQGAWPVKVYAILSDKWTVDDLPDAATFEVAVRDAAATLQQPQDHPAGFAIFHMADDGFYLLISRFNNANNIRHSVFSLAQHVTGLKCAPLADPKLIACIWEMRLMMAEADAWIETVLRPGNGLTQDALSAYLACRYEGTV</sequence>
<dbReference type="OrthoDB" id="8081243at2"/>